<evidence type="ECO:0000256" key="1">
    <source>
        <dbReference type="ARBA" id="ARBA00004370"/>
    </source>
</evidence>
<dbReference type="GO" id="GO:0005886">
    <property type="term" value="C:plasma membrane"/>
    <property type="evidence" value="ECO:0007669"/>
    <property type="project" value="UniProtKB-SubCell"/>
</dbReference>
<name>A0A934K4L9_9BACT</name>
<dbReference type="GO" id="GO:0065002">
    <property type="term" value="P:intracellular protein transmembrane transport"/>
    <property type="evidence" value="ECO:0007669"/>
    <property type="project" value="UniProtKB-UniRule"/>
</dbReference>
<dbReference type="NCBIfam" id="TIGR00964">
    <property type="entry name" value="secE_bact"/>
    <property type="match status" value="1"/>
</dbReference>
<reference evidence="11 12" key="1">
    <citation type="submission" date="2020-10" db="EMBL/GenBank/DDBJ databases">
        <title>Ca. Dormibacterota MAGs.</title>
        <authorList>
            <person name="Montgomery K."/>
        </authorList>
    </citation>
    <scope>NUCLEOTIDE SEQUENCE [LARGE SCALE GENOMIC DNA]</scope>
    <source>
        <strain evidence="11">SC8812_S17_18</strain>
    </source>
</reference>
<evidence type="ECO:0000256" key="6">
    <source>
        <dbReference type="ARBA" id="ARBA00022989"/>
    </source>
</evidence>
<dbReference type="AlphaFoldDB" id="A0A934K4L9"/>
<feature type="region of interest" description="Disordered" evidence="10">
    <location>
        <begin position="82"/>
        <end position="125"/>
    </location>
</feature>
<comment type="caution">
    <text evidence="11">The sequence shown here is derived from an EMBL/GenBank/DDBJ whole genome shotgun (WGS) entry which is preliminary data.</text>
</comment>
<evidence type="ECO:0000256" key="4">
    <source>
        <dbReference type="ARBA" id="ARBA00022692"/>
    </source>
</evidence>
<proteinExistence type="inferred from homology"/>
<dbReference type="Pfam" id="PF00584">
    <property type="entry name" value="SecE"/>
    <property type="match status" value="1"/>
</dbReference>
<keyword evidence="5 9" id="KW-0653">Protein transport</keyword>
<dbReference type="GO" id="GO:0009306">
    <property type="term" value="P:protein secretion"/>
    <property type="evidence" value="ECO:0007669"/>
    <property type="project" value="UniProtKB-UniRule"/>
</dbReference>
<organism evidence="11 12">
    <name type="scientific">Candidatus Aeolococcus gillhamiae</name>
    <dbReference type="NCBI Taxonomy" id="3127015"/>
    <lineage>
        <taxon>Bacteria</taxon>
        <taxon>Bacillati</taxon>
        <taxon>Candidatus Dormiibacterota</taxon>
        <taxon>Candidatus Dormibacteria</taxon>
        <taxon>Candidatus Aeolococcales</taxon>
        <taxon>Candidatus Aeolococcaceae</taxon>
        <taxon>Candidatus Aeolococcus</taxon>
    </lineage>
</organism>
<evidence type="ECO:0000256" key="7">
    <source>
        <dbReference type="ARBA" id="ARBA00023010"/>
    </source>
</evidence>
<protein>
    <recommendedName>
        <fullName evidence="9">Protein translocase subunit SecE</fullName>
    </recommendedName>
</protein>
<keyword evidence="7 9" id="KW-0811">Translocation</keyword>
<dbReference type="Gene3D" id="1.20.5.1030">
    <property type="entry name" value="Preprotein translocase secy subunit"/>
    <property type="match status" value="1"/>
</dbReference>
<dbReference type="GO" id="GO:0008320">
    <property type="term" value="F:protein transmembrane transporter activity"/>
    <property type="evidence" value="ECO:0007669"/>
    <property type="project" value="UniProtKB-UniRule"/>
</dbReference>
<evidence type="ECO:0000256" key="2">
    <source>
        <dbReference type="ARBA" id="ARBA00022448"/>
    </source>
</evidence>
<dbReference type="InterPro" id="IPR001901">
    <property type="entry name" value="Translocase_SecE/Sec61-g"/>
</dbReference>
<accession>A0A934K4L9</accession>
<dbReference type="RefSeq" id="WP_337312653.1">
    <property type="nucleotide sequence ID" value="NZ_JAEKNS010000122.1"/>
</dbReference>
<comment type="subunit">
    <text evidence="9">Component of the Sec protein translocase complex. Heterotrimer consisting of SecY, SecE and SecG subunits. The heterotrimers can form oligomers, although 1 heterotrimer is thought to be able to translocate proteins. Interacts with the ribosome. Interacts with SecDF, and other proteins may be involved. Interacts with SecA.</text>
</comment>
<feature type="compositionally biased region" description="Low complexity" evidence="10">
    <location>
        <begin position="98"/>
        <end position="107"/>
    </location>
</feature>
<keyword evidence="3 9" id="KW-1003">Cell membrane</keyword>
<dbReference type="InterPro" id="IPR038379">
    <property type="entry name" value="SecE_sf"/>
</dbReference>
<keyword evidence="4 9" id="KW-0812">Transmembrane</keyword>
<dbReference type="InterPro" id="IPR005807">
    <property type="entry name" value="SecE_bac"/>
</dbReference>
<evidence type="ECO:0000256" key="8">
    <source>
        <dbReference type="ARBA" id="ARBA00023136"/>
    </source>
</evidence>
<gene>
    <name evidence="9 11" type="primary">secE</name>
    <name evidence="11" type="ORF">JF886_11665</name>
</gene>
<dbReference type="EMBL" id="JAEKNS010000122">
    <property type="protein sequence ID" value="MBJ7595493.1"/>
    <property type="molecule type" value="Genomic_DNA"/>
</dbReference>
<evidence type="ECO:0000256" key="9">
    <source>
        <dbReference type="HAMAP-Rule" id="MF_00422"/>
    </source>
</evidence>
<dbReference type="GO" id="GO:0006605">
    <property type="term" value="P:protein targeting"/>
    <property type="evidence" value="ECO:0007669"/>
    <property type="project" value="UniProtKB-UniRule"/>
</dbReference>
<comment type="function">
    <text evidence="9">Essential subunit of the Sec protein translocation channel SecYEG. Clamps together the 2 halves of SecY. May contact the channel plug during translocation.</text>
</comment>
<evidence type="ECO:0000256" key="10">
    <source>
        <dbReference type="SAM" id="MobiDB-lite"/>
    </source>
</evidence>
<keyword evidence="8 9" id="KW-0472">Membrane</keyword>
<keyword evidence="2 9" id="KW-0813">Transport</keyword>
<comment type="similarity">
    <text evidence="9">Belongs to the SecE/SEC61-gamma family.</text>
</comment>
<feature type="transmembrane region" description="Helical" evidence="9">
    <location>
        <begin position="49"/>
        <end position="71"/>
    </location>
</feature>
<dbReference type="PANTHER" id="PTHR33910">
    <property type="entry name" value="PROTEIN TRANSLOCASE SUBUNIT SECE"/>
    <property type="match status" value="1"/>
</dbReference>
<comment type="subcellular location">
    <subcellularLocation>
        <location evidence="9">Cell membrane</location>
        <topology evidence="9">Single-pass membrane protein</topology>
    </subcellularLocation>
    <subcellularLocation>
        <location evidence="1">Membrane</location>
    </subcellularLocation>
</comment>
<feature type="compositionally biased region" description="Polar residues" evidence="10">
    <location>
        <begin position="112"/>
        <end position="125"/>
    </location>
</feature>
<keyword evidence="6 9" id="KW-1133">Transmembrane helix</keyword>
<evidence type="ECO:0000256" key="5">
    <source>
        <dbReference type="ARBA" id="ARBA00022927"/>
    </source>
</evidence>
<dbReference type="GO" id="GO:0043952">
    <property type="term" value="P:protein transport by the Sec complex"/>
    <property type="evidence" value="ECO:0007669"/>
    <property type="project" value="UniProtKB-UniRule"/>
</dbReference>
<dbReference type="PANTHER" id="PTHR33910:SF1">
    <property type="entry name" value="PROTEIN TRANSLOCASE SUBUNIT SECE"/>
    <property type="match status" value="1"/>
</dbReference>
<evidence type="ECO:0000313" key="12">
    <source>
        <dbReference type="Proteomes" id="UP000606991"/>
    </source>
</evidence>
<evidence type="ECO:0000256" key="3">
    <source>
        <dbReference type="ARBA" id="ARBA00022475"/>
    </source>
</evidence>
<sequence length="125" mass="12965">MARAVRGQPVRQRAPVGPPVGAGDRNYFASVVDELRKVVWPTWNELGRMTGVVVTTVILMAVIVSVADYGLGFVVKQLYSSSSTTGSQVTARPSQIKPSAAATSAPTIPRTVPTSAGGSTAPVSP</sequence>
<dbReference type="Proteomes" id="UP000606991">
    <property type="component" value="Unassembled WGS sequence"/>
</dbReference>
<evidence type="ECO:0000313" key="11">
    <source>
        <dbReference type="EMBL" id="MBJ7595493.1"/>
    </source>
</evidence>
<feature type="compositionally biased region" description="Polar residues" evidence="10">
    <location>
        <begin position="82"/>
        <end position="97"/>
    </location>
</feature>
<dbReference type="HAMAP" id="MF_00422">
    <property type="entry name" value="SecE"/>
    <property type="match status" value="1"/>
</dbReference>